<dbReference type="EMBL" id="CAJSLV010000092">
    <property type="protein sequence ID" value="CAG6397731.1"/>
    <property type="molecule type" value="Genomic_DNA"/>
</dbReference>
<evidence type="ECO:0000313" key="1">
    <source>
        <dbReference type="EMBL" id="CAG6397731.1"/>
    </source>
</evidence>
<dbReference type="AlphaFoldDB" id="A0A9W4E1I4"/>
<proteinExistence type="predicted"/>
<sequence length="96" mass="10209">MPENPAASRMNAAAEYPDAAHPIHQAVLAHRQWFLETATQLLAQAGCTPAEAAGRHYVMLRDGAMASGCLFDPALVTETFLHGVDGLLHKGTAATR</sequence>
<reference evidence="1" key="1">
    <citation type="submission" date="2021-05" db="EMBL/GenBank/DDBJ databases">
        <authorList>
            <person name="Arsene-Ploetze F."/>
        </authorList>
    </citation>
    <scope>NUCLEOTIDE SEQUENCE</scope>
    <source>
        <strain evidence="1">DSM 42138</strain>
    </source>
</reference>
<dbReference type="InterPro" id="IPR036271">
    <property type="entry name" value="Tet_transcr_reg_TetR-rel_C_sf"/>
</dbReference>
<name>A0A9W4E1I4_9ACTN</name>
<gene>
    <name evidence="1" type="ORF">SCOCK_60064</name>
</gene>
<comment type="caution">
    <text evidence="1">The sequence shown here is derived from an EMBL/GenBank/DDBJ whole genome shotgun (WGS) entry which is preliminary data.</text>
</comment>
<organism evidence="1 2">
    <name type="scientific">Actinacidiphila cocklensis</name>
    <dbReference type="NCBI Taxonomy" id="887465"/>
    <lineage>
        <taxon>Bacteria</taxon>
        <taxon>Bacillati</taxon>
        <taxon>Actinomycetota</taxon>
        <taxon>Actinomycetes</taxon>
        <taxon>Kitasatosporales</taxon>
        <taxon>Streptomycetaceae</taxon>
        <taxon>Actinacidiphila</taxon>
    </lineage>
</organism>
<dbReference type="SUPFAM" id="SSF48498">
    <property type="entry name" value="Tetracyclin repressor-like, C-terminal domain"/>
    <property type="match status" value="1"/>
</dbReference>
<dbReference type="Proteomes" id="UP001152519">
    <property type="component" value="Unassembled WGS sequence"/>
</dbReference>
<evidence type="ECO:0000313" key="2">
    <source>
        <dbReference type="Proteomes" id="UP001152519"/>
    </source>
</evidence>
<keyword evidence="2" id="KW-1185">Reference proteome</keyword>
<dbReference type="Gene3D" id="1.10.357.10">
    <property type="entry name" value="Tetracycline Repressor, domain 2"/>
    <property type="match status" value="1"/>
</dbReference>
<accession>A0A9W4E1I4</accession>
<protein>
    <submittedName>
        <fullName evidence="1">Uncharacterized protein</fullName>
    </submittedName>
</protein>